<sequence length="86" mass="9191">MDDSPGAIVEDYGDDDDDDEIKVVASSSTAREGGAAAAGGARVACDCHRCQQERSERQLTVELLPMDTQVPLQNMMQDAAVFCSLL</sequence>
<evidence type="ECO:0000313" key="2">
    <source>
        <dbReference type="Proteomes" id="UP000821865"/>
    </source>
</evidence>
<accession>A0ACB8CKK6</accession>
<gene>
    <name evidence="1" type="ORF">HPB49_010185</name>
</gene>
<reference evidence="1" key="1">
    <citation type="submission" date="2020-05" db="EMBL/GenBank/DDBJ databases">
        <title>Large-scale comparative analyses of tick genomes elucidate their genetic diversity and vector capacities.</title>
        <authorList>
            <person name="Jia N."/>
            <person name="Wang J."/>
            <person name="Shi W."/>
            <person name="Du L."/>
            <person name="Sun Y."/>
            <person name="Zhan W."/>
            <person name="Jiang J."/>
            <person name="Wang Q."/>
            <person name="Zhang B."/>
            <person name="Ji P."/>
            <person name="Sakyi L.B."/>
            <person name="Cui X."/>
            <person name="Yuan T."/>
            <person name="Jiang B."/>
            <person name="Yang W."/>
            <person name="Lam T.T.-Y."/>
            <person name="Chang Q."/>
            <person name="Ding S."/>
            <person name="Wang X."/>
            <person name="Zhu J."/>
            <person name="Ruan X."/>
            <person name="Zhao L."/>
            <person name="Wei J."/>
            <person name="Que T."/>
            <person name="Du C."/>
            <person name="Cheng J."/>
            <person name="Dai P."/>
            <person name="Han X."/>
            <person name="Huang E."/>
            <person name="Gao Y."/>
            <person name="Liu J."/>
            <person name="Shao H."/>
            <person name="Ye R."/>
            <person name="Li L."/>
            <person name="Wei W."/>
            <person name="Wang X."/>
            <person name="Wang C."/>
            <person name="Yang T."/>
            <person name="Huo Q."/>
            <person name="Li W."/>
            <person name="Guo W."/>
            <person name="Chen H."/>
            <person name="Zhou L."/>
            <person name="Ni X."/>
            <person name="Tian J."/>
            <person name="Zhou Y."/>
            <person name="Sheng Y."/>
            <person name="Liu T."/>
            <person name="Pan Y."/>
            <person name="Xia L."/>
            <person name="Li J."/>
            <person name="Zhao F."/>
            <person name="Cao W."/>
        </authorList>
    </citation>
    <scope>NUCLEOTIDE SEQUENCE</scope>
    <source>
        <strain evidence="1">Dsil-2018</strain>
    </source>
</reference>
<name>A0ACB8CKK6_DERSI</name>
<comment type="caution">
    <text evidence="1">The sequence shown here is derived from an EMBL/GenBank/DDBJ whole genome shotgun (WGS) entry which is preliminary data.</text>
</comment>
<keyword evidence="2" id="KW-1185">Reference proteome</keyword>
<protein>
    <submittedName>
        <fullName evidence="1">Uncharacterized protein</fullName>
    </submittedName>
</protein>
<dbReference type="Proteomes" id="UP000821865">
    <property type="component" value="Chromosome 6"/>
</dbReference>
<dbReference type="EMBL" id="CM023475">
    <property type="protein sequence ID" value="KAH7945379.1"/>
    <property type="molecule type" value="Genomic_DNA"/>
</dbReference>
<organism evidence="1 2">
    <name type="scientific">Dermacentor silvarum</name>
    <name type="common">Tick</name>
    <dbReference type="NCBI Taxonomy" id="543639"/>
    <lineage>
        <taxon>Eukaryota</taxon>
        <taxon>Metazoa</taxon>
        <taxon>Ecdysozoa</taxon>
        <taxon>Arthropoda</taxon>
        <taxon>Chelicerata</taxon>
        <taxon>Arachnida</taxon>
        <taxon>Acari</taxon>
        <taxon>Parasitiformes</taxon>
        <taxon>Ixodida</taxon>
        <taxon>Ixodoidea</taxon>
        <taxon>Ixodidae</taxon>
        <taxon>Rhipicephalinae</taxon>
        <taxon>Dermacentor</taxon>
    </lineage>
</organism>
<evidence type="ECO:0000313" key="1">
    <source>
        <dbReference type="EMBL" id="KAH7945379.1"/>
    </source>
</evidence>
<proteinExistence type="predicted"/>